<evidence type="ECO:0000313" key="2">
    <source>
        <dbReference type="EMBL" id="KAA1125798.1"/>
    </source>
</evidence>
<reference evidence="3 4" key="1">
    <citation type="submission" date="2019-05" db="EMBL/GenBank/DDBJ databases">
        <title>Emergence of the Ug99 lineage of the wheat stem rust pathogen through somatic hybridization.</title>
        <authorList>
            <person name="Li F."/>
            <person name="Upadhyaya N.M."/>
            <person name="Sperschneider J."/>
            <person name="Matny O."/>
            <person name="Nguyen-Phuc H."/>
            <person name="Mago R."/>
            <person name="Raley C."/>
            <person name="Miller M.E."/>
            <person name="Silverstein K.A.T."/>
            <person name="Henningsen E."/>
            <person name="Hirsch C.D."/>
            <person name="Visser B."/>
            <person name="Pretorius Z.A."/>
            <person name="Steffenson B.J."/>
            <person name="Schwessinger B."/>
            <person name="Dodds P.N."/>
            <person name="Figueroa M."/>
        </authorList>
    </citation>
    <scope>NUCLEOTIDE SEQUENCE [LARGE SCALE GENOMIC DNA]</scope>
    <source>
        <strain evidence="1">21-0</strain>
        <strain evidence="2 4">Ug99</strain>
    </source>
</reference>
<dbReference type="EMBL" id="VSWC01000171">
    <property type="protein sequence ID" value="KAA1070666.1"/>
    <property type="molecule type" value="Genomic_DNA"/>
</dbReference>
<evidence type="ECO:0000313" key="1">
    <source>
        <dbReference type="EMBL" id="KAA1070666.1"/>
    </source>
</evidence>
<dbReference type="Proteomes" id="UP000325313">
    <property type="component" value="Unassembled WGS sequence"/>
</dbReference>
<keyword evidence="3" id="KW-1185">Reference proteome</keyword>
<organism evidence="1 3">
    <name type="scientific">Puccinia graminis f. sp. tritici</name>
    <dbReference type="NCBI Taxonomy" id="56615"/>
    <lineage>
        <taxon>Eukaryota</taxon>
        <taxon>Fungi</taxon>
        <taxon>Dikarya</taxon>
        <taxon>Basidiomycota</taxon>
        <taxon>Pucciniomycotina</taxon>
        <taxon>Pucciniomycetes</taxon>
        <taxon>Pucciniales</taxon>
        <taxon>Pucciniaceae</taxon>
        <taxon>Puccinia</taxon>
    </lineage>
</organism>
<proteinExistence type="predicted"/>
<dbReference type="OrthoDB" id="2507355at2759"/>
<dbReference type="Proteomes" id="UP000324748">
    <property type="component" value="Unassembled WGS sequence"/>
</dbReference>
<dbReference type="EMBL" id="VDEP01000175">
    <property type="protein sequence ID" value="KAA1125798.1"/>
    <property type="molecule type" value="Genomic_DNA"/>
</dbReference>
<gene>
    <name evidence="1" type="ORF">PGT21_020636</name>
    <name evidence="2" type="ORF">PGTUg99_020961</name>
</gene>
<protein>
    <submittedName>
        <fullName evidence="1">Uncharacterized protein</fullName>
    </submittedName>
</protein>
<dbReference type="PANTHER" id="PTHR33069:SF3">
    <property type="entry name" value="DYNEIN HEAVY CHAIN TAIL DOMAIN-CONTAINING PROTEIN"/>
    <property type="match status" value="1"/>
</dbReference>
<comment type="caution">
    <text evidence="1">The sequence shown here is derived from an EMBL/GenBank/DDBJ whole genome shotgun (WGS) entry which is preliminary data.</text>
</comment>
<accession>A0A5B0M2Q3</accession>
<name>A0A5B0M2Q3_PUCGR</name>
<evidence type="ECO:0000313" key="3">
    <source>
        <dbReference type="Proteomes" id="UP000324748"/>
    </source>
</evidence>
<sequence>MQKEGPIDSVARMVRSFRSNNADGKKEREYLEILADTIGHLHGRVGLPRSMRVLDVLQSESENACRVEQIILPTFKGKLKSLSLALNSPDWQDDAMTLFDPILNKLIEIDNLLEQLEGSIGSTRRDTMLEEEIFPFRVGVISRQFVDLYSRGLCPLFAAYQAFFGWFDYSNLHFIRTDNGRHVDRLTTASVEKIDDLIPTLGKPLLCVAKREWKAFVEGIDFQFKKPVKRRILNSPHGHSDDWFWDSGKAERDKSFKAATLVSKLCRIYFHQLSRSNANPPLIFASPSMEMKEDRLNHFFHFTQTTTYSIDEFLEMSITRSPDRQSLQEATYDLEDSVAELSQILEKYWDTLLLKEDPPVNQEAIAEARRWLKSWRSMFLIATEKFMRVTGCRELHW</sequence>
<dbReference type="PANTHER" id="PTHR33069">
    <property type="entry name" value="CHROMOSOME 7, WHOLE GENOME SHOTGUN SEQUENCE-RELATED"/>
    <property type="match status" value="1"/>
</dbReference>
<dbReference type="AlphaFoldDB" id="A0A5B0M2Q3"/>
<evidence type="ECO:0000313" key="4">
    <source>
        <dbReference type="Proteomes" id="UP000325313"/>
    </source>
</evidence>